<accession>A0A133V2Z6</accession>
<dbReference type="EMBL" id="LHXX01000080">
    <property type="protein sequence ID" value="KXB00818.1"/>
    <property type="molecule type" value="Genomic_DNA"/>
</dbReference>
<keyword evidence="2" id="KW-1185">Reference proteome</keyword>
<gene>
    <name evidence="1" type="ORF">AKJ43_03895</name>
</gene>
<protein>
    <submittedName>
        <fullName evidence="1">Uncharacterized protein</fullName>
    </submittedName>
</protein>
<reference evidence="1 2" key="1">
    <citation type="journal article" date="2016" name="Sci. Rep.">
        <title>Metabolic traits of an uncultured archaeal lineage -MSBL1- from brine pools of the Red Sea.</title>
        <authorList>
            <person name="Mwirichia R."/>
            <person name="Alam I."/>
            <person name="Rashid M."/>
            <person name="Vinu M."/>
            <person name="Ba-Alawi W."/>
            <person name="Anthony Kamau A."/>
            <person name="Kamanda Ngugi D."/>
            <person name="Goker M."/>
            <person name="Klenk H.P."/>
            <person name="Bajic V."/>
            <person name="Stingl U."/>
        </authorList>
    </citation>
    <scope>NUCLEOTIDE SEQUENCE [LARGE SCALE GENOMIC DNA]</scope>
    <source>
        <strain evidence="1">SCGC-AAA261D19</strain>
    </source>
</reference>
<dbReference type="Proteomes" id="UP000070400">
    <property type="component" value="Unassembled WGS sequence"/>
</dbReference>
<name>A0A133V2Z6_9EURY</name>
<evidence type="ECO:0000313" key="2">
    <source>
        <dbReference type="Proteomes" id="UP000070400"/>
    </source>
</evidence>
<dbReference type="AlphaFoldDB" id="A0A133V2Z6"/>
<organism evidence="1 2">
    <name type="scientific">candidate division MSBL1 archaeon SCGC-AAA261D19</name>
    <dbReference type="NCBI Taxonomy" id="1698273"/>
    <lineage>
        <taxon>Archaea</taxon>
        <taxon>Methanobacteriati</taxon>
        <taxon>Methanobacteriota</taxon>
        <taxon>candidate division MSBL1</taxon>
    </lineage>
</organism>
<proteinExistence type="predicted"/>
<sequence>MEEEIINPKEICRLGTDIEKLFEYTKDTSLTLSRTIDLLEPIHNSSGITKKLKKIKKGAKDWQDRLKTKLKGKGKGATPESTLPEQLRDNLRDDAHEWKIQFENTVSNFFIAIPEIDLPVKKLRKGPEAFLSKKTSKKLTDTQARNLKEACDSLLAGNCTASEYMALRVAASMLKEWYEERPVGEISGSWDTILTKLGNEYPKKKPRELKSLDYLLERKNEVMNLSKISSQSDAESTLRYTFNLAEKVKKVHKSGTF</sequence>
<evidence type="ECO:0000313" key="1">
    <source>
        <dbReference type="EMBL" id="KXB00818.1"/>
    </source>
</evidence>
<comment type="caution">
    <text evidence="1">The sequence shown here is derived from an EMBL/GenBank/DDBJ whole genome shotgun (WGS) entry which is preliminary data.</text>
</comment>